<evidence type="ECO:0000313" key="2">
    <source>
        <dbReference type="EMBL" id="GAN03534.1"/>
    </source>
</evidence>
<dbReference type="Gene3D" id="3.80.10.10">
    <property type="entry name" value="Ribonuclease Inhibitor"/>
    <property type="match status" value="1"/>
</dbReference>
<dbReference type="InterPro" id="IPR001810">
    <property type="entry name" value="F-box_dom"/>
</dbReference>
<dbReference type="Proteomes" id="UP000053815">
    <property type="component" value="Unassembled WGS sequence"/>
</dbReference>
<feature type="domain" description="F-box" evidence="1">
    <location>
        <begin position="1"/>
        <end position="45"/>
    </location>
</feature>
<name>A0A0C9M8N9_9FUNG</name>
<dbReference type="InterPro" id="IPR032675">
    <property type="entry name" value="LRR_dom_sf"/>
</dbReference>
<dbReference type="AlphaFoldDB" id="A0A0C9M8N9"/>
<dbReference type="SUPFAM" id="SSF81383">
    <property type="entry name" value="F-box domain"/>
    <property type="match status" value="1"/>
</dbReference>
<evidence type="ECO:0000259" key="1">
    <source>
        <dbReference type="PROSITE" id="PS50181"/>
    </source>
</evidence>
<reference evidence="2" key="1">
    <citation type="submission" date="2014-09" db="EMBL/GenBank/DDBJ databases">
        <title>Draft genome sequence of an oleaginous Mucoromycotina fungus Mucor ambiguus NBRC6742.</title>
        <authorList>
            <person name="Takeda I."/>
            <person name="Yamane N."/>
            <person name="Morita T."/>
            <person name="Tamano K."/>
            <person name="Machida M."/>
            <person name="Baker S."/>
            <person name="Koike H."/>
        </authorList>
    </citation>
    <scope>NUCLEOTIDE SEQUENCE</scope>
    <source>
        <strain evidence="2">NBRC 6742</strain>
    </source>
</reference>
<proteinExistence type="predicted"/>
<accession>A0A0C9M8N9</accession>
<gene>
    <name evidence="2" type="ORF">MAM1_0042d02989</name>
</gene>
<organism evidence="2">
    <name type="scientific">Mucor ambiguus</name>
    <dbReference type="NCBI Taxonomy" id="91626"/>
    <lineage>
        <taxon>Eukaryota</taxon>
        <taxon>Fungi</taxon>
        <taxon>Fungi incertae sedis</taxon>
        <taxon>Mucoromycota</taxon>
        <taxon>Mucoromycotina</taxon>
        <taxon>Mucoromycetes</taxon>
        <taxon>Mucorales</taxon>
        <taxon>Mucorineae</taxon>
        <taxon>Mucoraceae</taxon>
        <taxon>Mucor</taxon>
    </lineage>
</organism>
<dbReference type="InterPro" id="IPR036047">
    <property type="entry name" value="F-box-like_dom_sf"/>
</dbReference>
<dbReference type="PROSITE" id="PS50181">
    <property type="entry name" value="FBOX"/>
    <property type="match status" value="1"/>
</dbReference>
<evidence type="ECO:0000313" key="3">
    <source>
        <dbReference type="Proteomes" id="UP000053815"/>
    </source>
</evidence>
<sequence>MASLPPEILSKVFQDLDRNDELECTVVCQAWCSTALRHNRNYLLVNWKYCQSITQLQLELVRNNFEDIPHVVDIYSWAYQFPALRTLVLELHTIVCLHSLLCSCPQLESLQLCYGCRVNHLNIYEDEDE</sequence>
<keyword evidence="3" id="KW-1185">Reference proteome</keyword>
<protein>
    <recommendedName>
        <fullName evidence="1">F-box domain-containing protein</fullName>
    </recommendedName>
</protein>
<dbReference type="OrthoDB" id="2264720at2759"/>
<dbReference type="Pfam" id="PF12937">
    <property type="entry name" value="F-box-like"/>
    <property type="match status" value="1"/>
</dbReference>
<dbReference type="EMBL" id="DF836331">
    <property type="protein sequence ID" value="GAN03534.1"/>
    <property type="molecule type" value="Genomic_DNA"/>
</dbReference>